<accession>A0A2W4QYY5</accession>
<sequence length="115" mass="13526">MTDDRLDFDMKQTRFYQDAFREGRIEGYEQGLERGILRGMLRGMEIGEIKGKEVLVSHLLELRFGQLNKDLRQRLKETDAKTLMIYAQRVLDAKSLDNVFADLANEFAWSRFQGY</sequence>
<dbReference type="PANTHER" id="PTHR35586">
    <property type="entry name" value="SLL1691 PROTEIN"/>
    <property type="match status" value="1"/>
</dbReference>
<gene>
    <name evidence="1" type="ORF">DM484_23205</name>
</gene>
<proteinExistence type="predicted"/>
<evidence type="ECO:0000313" key="2">
    <source>
        <dbReference type="Proteomes" id="UP000249396"/>
    </source>
</evidence>
<dbReference type="Proteomes" id="UP000249396">
    <property type="component" value="Unassembled WGS sequence"/>
</dbReference>
<dbReference type="EMBL" id="QJPH01000465">
    <property type="protein sequence ID" value="PZN73128.1"/>
    <property type="molecule type" value="Genomic_DNA"/>
</dbReference>
<organism evidence="1 2">
    <name type="scientific">Candidatus Methylumidiphilus alinenensis</name>
    <dbReference type="NCBI Taxonomy" id="2202197"/>
    <lineage>
        <taxon>Bacteria</taxon>
        <taxon>Pseudomonadati</taxon>
        <taxon>Pseudomonadota</taxon>
        <taxon>Gammaproteobacteria</taxon>
        <taxon>Methylococcales</taxon>
        <taxon>Candidatus Methylumidiphilus</taxon>
    </lineage>
</organism>
<name>A0A2W4QYY5_9GAMM</name>
<comment type="caution">
    <text evidence="1">The sequence shown here is derived from an EMBL/GenBank/DDBJ whole genome shotgun (WGS) entry which is preliminary data.</text>
</comment>
<evidence type="ECO:0008006" key="3">
    <source>
        <dbReference type="Google" id="ProtNLM"/>
    </source>
</evidence>
<dbReference type="PANTHER" id="PTHR35586:SF1">
    <property type="entry name" value="SLL1691 PROTEIN"/>
    <property type="match status" value="1"/>
</dbReference>
<protein>
    <recommendedName>
        <fullName evidence="3">DUF4351 domain-containing protein</fullName>
    </recommendedName>
</protein>
<dbReference type="AlphaFoldDB" id="A0A2W4QYY5"/>
<evidence type="ECO:0000313" key="1">
    <source>
        <dbReference type="EMBL" id="PZN73128.1"/>
    </source>
</evidence>
<reference evidence="1 2" key="1">
    <citation type="journal article" date="2018" name="Aquat. Microb. Ecol.">
        <title>Gammaproteobacterial methanotrophs dominate.</title>
        <authorList>
            <person name="Rissanen A.J."/>
            <person name="Saarenheimo J."/>
            <person name="Tiirola M."/>
            <person name="Peura S."/>
            <person name="Aalto S.L."/>
            <person name="Karvinen A."/>
            <person name="Nykanen H."/>
        </authorList>
    </citation>
    <scope>NUCLEOTIDE SEQUENCE [LARGE SCALE GENOMIC DNA]</scope>
    <source>
        <strain evidence="1">AMbin10</strain>
    </source>
</reference>